<reference evidence="2 3" key="1">
    <citation type="submission" date="2019-02" db="EMBL/GenBank/DDBJ databases">
        <authorList>
            <consortium name="Pathogen Informatics"/>
        </authorList>
    </citation>
    <scope>NUCLEOTIDE SEQUENCE [LARGE SCALE GENOMIC DNA]</scope>
    <source>
        <strain evidence="2 3">3012STDY6756503</strain>
    </source>
</reference>
<protein>
    <recommendedName>
        <fullName evidence="4">Integral membrane protein</fullName>
    </recommendedName>
</protein>
<accession>A0ABD7V7P3</accession>
<dbReference type="EMBL" id="CAACYD010000007">
    <property type="protein sequence ID" value="VFA90252.1"/>
    <property type="molecule type" value="Genomic_DNA"/>
</dbReference>
<keyword evidence="1" id="KW-0812">Transmembrane</keyword>
<organism evidence="2 3">
    <name type="scientific">Gordonia paraffinivorans</name>
    <dbReference type="NCBI Taxonomy" id="175628"/>
    <lineage>
        <taxon>Bacteria</taxon>
        <taxon>Bacillati</taxon>
        <taxon>Actinomycetota</taxon>
        <taxon>Actinomycetes</taxon>
        <taxon>Mycobacteriales</taxon>
        <taxon>Gordoniaceae</taxon>
        <taxon>Gordonia</taxon>
    </lineage>
</organism>
<name>A0ABD7V7P3_9ACTN</name>
<keyword evidence="1" id="KW-0472">Membrane</keyword>
<feature type="transmembrane region" description="Helical" evidence="1">
    <location>
        <begin position="20"/>
        <end position="39"/>
    </location>
</feature>
<feature type="transmembrane region" description="Helical" evidence="1">
    <location>
        <begin position="126"/>
        <end position="147"/>
    </location>
</feature>
<gene>
    <name evidence="2" type="ORF">NCTC8139_03834</name>
</gene>
<evidence type="ECO:0000313" key="3">
    <source>
        <dbReference type="Proteomes" id="UP000360750"/>
    </source>
</evidence>
<comment type="caution">
    <text evidence="2">The sequence shown here is derived from an EMBL/GenBank/DDBJ whole genome shotgun (WGS) entry which is preliminary data.</text>
</comment>
<dbReference type="AlphaFoldDB" id="A0ABD7V7P3"/>
<sequence length="150" mass="15718">MAATADPRLPDLVGTDTTVFVLVAGAILAWGLVLGVWKYHGIRTSPDRTAHLYVDIAHRAALLYSFATLVLAALVELSSFPTVVNVVAAAVPVVFFVAAIVSYCVHGALRDTDNQFVDPTPGTYAFMIALIVGEIGGVVVLIAGVVARLA</sequence>
<keyword evidence="1" id="KW-1133">Transmembrane helix</keyword>
<evidence type="ECO:0000313" key="2">
    <source>
        <dbReference type="EMBL" id="VFA90252.1"/>
    </source>
</evidence>
<dbReference type="Proteomes" id="UP000360750">
    <property type="component" value="Unassembled WGS sequence"/>
</dbReference>
<feature type="transmembrane region" description="Helical" evidence="1">
    <location>
        <begin position="60"/>
        <end position="80"/>
    </location>
</feature>
<evidence type="ECO:0008006" key="4">
    <source>
        <dbReference type="Google" id="ProtNLM"/>
    </source>
</evidence>
<dbReference type="GeneID" id="60751805"/>
<feature type="transmembrane region" description="Helical" evidence="1">
    <location>
        <begin position="86"/>
        <end position="105"/>
    </location>
</feature>
<evidence type="ECO:0000256" key="1">
    <source>
        <dbReference type="SAM" id="Phobius"/>
    </source>
</evidence>
<dbReference type="RefSeq" id="WP_131735172.1">
    <property type="nucleotide sequence ID" value="NZ_CAACYD010000007.1"/>
</dbReference>
<proteinExistence type="predicted"/>